<accession>N2BAT3</accession>
<proteinExistence type="predicted"/>
<name>N2BAT3_9FIRM</name>
<dbReference type="OrthoDB" id="2045234at2"/>
<dbReference type="EMBL" id="AQFT01000038">
    <property type="protein sequence ID" value="EMZ33864.1"/>
    <property type="molecule type" value="Genomic_DNA"/>
</dbReference>
<comment type="caution">
    <text evidence="1">The sequence shown here is derived from an EMBL/GenBank/DDBJ whole genome shotgun (WGS) entry which is preliminary data.</text>
</comment>
<sequence>MDIISNIEERSSKAMFVYSYAVFESTITEILRYYLYAFPEKVDKKYFEIEKDELLASPITYDILQRIVDRYIRKYSSESLLKYLTFFEKTTSIKMDINTYHHFTTF</sequence>
<organism evidence="1 2">
    <name type="scientific">Eubacterium plexicaudatum ASF492</name>
    <dbReference type="NCBI Taxonomy" id="1235802"/>
    <lineage>
        <taxon>Bacteria</taxon>
        <taxon>Bacillati</taxon>
        <taxon>Bacillota</taxon>
        <taxon>Clostridia</taxon>
        <taxon>Eubacteriales</taxon>
        <taxon>Eubacteriaceae</taxon>
        <taxon>Eubacterium</taxon>
    </lineage>
</organism>
<evidence type="ECO:0000313" key="2">
    <source>
        <dbReference type="Proteomes" id="UP000012589"/>
    </source>
</evidence>
<dbReference type="eggNOG" id="ENOG503362Q">
    <property type="taxonomic scope" value="Bacteria"/>
</dbReference>
<evidence type="ECO:0000313" key="1">
    <source>
        <dbReference type="EMBL" id="EMZ33864.1"/>
    </source>
</evidence>
<gene>
    <name evidence="1" type="ORF">C823_01145</name>
</gene>
<keyword evidence="2" id="KW-1185">Reference proteome</keyword>
<reference evidence="1 2" key="1">
    <citation type="journal article" date="2014" name="Genome Announc.">
        <title>Draft genome sequences of the altered schaedler flora, a defined bacterial community from gnotobiotic mice.</title>
        <authorList>
            <person name="Wannemuehler M.J."/>
            <person name="Overstreet A.M."/>
            <person name="Ward D.V."/>
            <person name="Phillips G.J."/>
        </authorList>
    </citation>
    <scope>NUCLEOTIDE SEQUENCE [LARGE SCALE GENOMIC DNA]</scope>
    <source>
        <strain evidence="1 2">ASF492</strain>
    </source>
</reference>
<protein>
    <submittedName>
        <fullName evidence="1">Uncharacterized protein</fullName>
    </submittedName>
</protein>
<dbReference type="HOGENOM" id="CLU_2219145_0_0_9"/>
<dbReference type="AlphaFoldDB" id="N2BAT3"/>
<dbReference type="Proteomes" id="UP000012589">
    <property type="component" value="Unassembled WGS sequence"/>
</dbReference>